<keyword evidence="1 3" id="KW-0489">Methyltransferase</keyword>
<keyword evidence="2 3" id="KW-0808">Transferase</keyword>
<dbReference type="Proteomes" id="UP001596415">
    <property type="component" value="Unassembled WGS sequence"/>
</dbReference>
<dbReference type="Pfam" id="PF04072">
    <property type="entry name" value="LCM"/>
    <property type="match status" value="1"/>
</dbReference>
<evidence type="ECO:0000256" key="2">
    <source>
        <dbReference type="ARBA" id="ARBA00022679"/>
    </source>
</evidence>
<evidence type="ECO:0000256" key="1">
    <source>
        <dbReference type="ARBA" id="ARBA00022603"/>
    </source>
</evidence>
<evidence type="ECO:0000313" key="4">
    <source>
        <dbReference type="Proteomes" id="UP001596415"/>
    </source>
</evidence>
<protein>
    <submittedName>
        <fullName evidence="3">Class I SAM-dependent methyltransferase</fullName>
        <ecNumber evidence="3">2.1.1.-</ecNumber>
    </submittedName>
</protein>
<evidence type="ECO:0000313" key="3">
    <source>
        <dbReference type="EMBL" id="MFC7358007.1"/>
    </source>
</evidence>
<dbReference type="RefSeq" id="WP_380217889.1">
    <property type="nucleotide sequence ID" value="NZ_JBHTBN010000005.1"/>
</dbReference>
<dbReference type="InterPro" id="IPR029063">
    <property type="entry name" value="SAM-dependent_MTases_sf"/>
</dbReference>
<comment type="caution">
    <text evidence="3">The sequence shown here is derived from an EMBL/GenBank/DDBJ whole genome shotgun (WGS) entry which is preliminary data.</text>
</comment>
<keyword evidence="4" id="KW-1185">Reference proteome</keyword>
<reference evidence="4" key="1">
    <citation type="journal article" date="2019" name="Int. J. Syst. Evol. Microbiol.">
        <title>The Global Catalogue of Microorganisms (GCM) 10K type strain sequencing project: providing services to taxonomists for standard genome sequencing and annotation.</title>
        <authorList>
            <consortium name="The Broad Institute Genomics Platform"/>
            <consortium name="The Broad Institute Genome Sequencing Center for Infectious Disease"/>
            <person name="Wu L."/>
            <person name="Ma J."/>
        </authorList>
    </citation>
    <scope>NUCLEOTIDE SEQUENCE [LARGE SCALE GENOMIC DNA]</scope>
    <source>
        <strain evidence="4">CGMCC 1.16306</strain>
    </source>
</reference>
<dbReference type="Gene3D" id="3.40.50.150">
    <property type="entry name" value="Vaccinia Virus protein VP39"/>
    <property type="match status" value="1"/>
</dbReference>
<dbReference type="GO" id="GO:0032259">
    <property type="term" value="P:methylation"/>
    <property type="evidence" value="ECO:0007669"/>
    <property type="project" value="UniProtKB-KW"/>
</dbReference>
<dbReference type="EC" id="2.1.1.-" evidence="3"/>
<dbReference type="SUPFAM" id="SSF53335">
    <property type="entry name" value="S-adenosyl-L-methionine-dependent methyltransferases"/>
    <property type="match status" value="1"/>
</dbReference>
<accession>A0ABW2MWV6</accession>
<dbReference type="GO" id="GO:0008168">
    <property type="term" value="F:methyltransferase activity"/>
    <property type="evidence" value="ECO:0007669"/>
    <property type="project" value="UniProtKB-KW"/>
</dbReference>
<gene>
    <name evidence="3" type="ORF">ACFQO1_09930</name>
</gene>
<organism evidence="3 4">
    <name type="scientific">Jejudonia soesokkakensis</name>
    <dbReference type="NCBI Taxonomy" id="1323432"/>
    <lineage>
        <taxon>Bacteria</taxon>
        <taxon>Pseudomonadati</taxon>
        <taxon>Bacteroidota</taxon>
        <taxon>Flavobacteriia</taxon>
        <taxon>Flavobacteriales</taxon>
        <taxon>Flavobacteriaceae</taxon>
        <taxon>Jejudonia</taxon>
    </lineage>
</organism>
<proteinExistence type="predicted"/>
<name>A0ABW2MWV6_9FLAO</name>
<dbReference type="PANTHER" id="PTHR43619">
    <property type="entry name" value="S-ADENOSYL-L-METHIONINE-DEPENDENT METHYLTRANSFERASE YKTD-RELATED"/>
    <property type="match status" value="1"/>
</dbReference>
<sequence>MKIEVHDTAFMIAYYRAQHEEASKDPYAKLWLEDTNVKSWTDDFASKVSEHDEILHCMRNRFFYEQLLELTKKNPETLFINLGAGFSMYPYVLPQTVTTVEVELPQICTYKSNKIKSFQELDMLPQRNVIHLAGNITAETSHSDLIKSIAPFKKKKTVILIEGVFFFLSSEEIKSVLKFCAQLQDAGELLYCVNFEDRVKNTAVFNRLKTYFSETLSSHGNPFTTLPHRYFKKVNGYTLSAIDSGLQTGKQLGLFSSNFKEETVLNEYFYILKKL</sequence>
<dbReference type="InterPro" id="IPR007213">
    <property type="entry name" value="Ppm1/Ppm2/Tcmp"/>
</dbReference>
<dbReference type="PANTHER" id="PTHR43619:SF2">
    <property type="entry name" value="S-ADENOSYL-L-METHIONINE-DEPENDENT METHYLTRANSFERASES SUPERFAMILY PROTEIN"/>
    <property type="match status" value="1"/>
</dbReference>
<dbReference type="EMBL" id="JBHTBN010000005">
    <property type="protein sequence ID" value="MFC7358007.1"/>
    <property type="molecule type" value="Genomic_DNA"/>
</dbReference>